<gene>
    <name evidence="3" type="ORF">OA238_c45270</name>
</gene>
<dbReference type="Gene3D" id="3.20.20.100">
    <property type="entry name" value="NADP-dependent oxidoreductase domain"/>
    <property type="match status" value="1"/>
</dbReference>
<dbReference type="eggNOG" id="COG0667">
    <property type="taxonomic scope" value="Bacteria"/>
</dbReference>
<dbReference type="SUPFAM" id="SSF51430">
    <property type="entry name" value="NAD(P)-linked oxidoreductase"/>
    <property type="match status" value="1"/>
</dbReference>
<dbReference type="KEGG" id="oar:OA238_c45270"/>
<name>M9RRP2_9RHOB</name>
<protein>
    <submittedName>
        <fullName evidence="3">Aldo-keto reductase</fullName>
    </submittedName>
</protein>
<keyword evidence="4" id="KW-1185">Reference proteome</keyword>
<dbReference type="EMBL" id="CP003742">
    <property type="protein sequence ID" value="AGI74393.1"/>
    <property type="molecule type" value="Genomic_DNA"/>
</dbReference>
<accession>M9RRP2</accession>
<dbReference type="InterPro" id="IPR023210">
    <property type="entry name" value="NADP_OxRdtase_dom"/>
</dbReference>
<dbReference type="GO" id="GO:0005737">
    <property type="term" value="C:cytoplasm"/>
    <property type="evidence" value="ECO:0007669"/>
    <property type="project" value="TreeGrafter"/>
</dbReference>
<organism evidence="3 4">
    <name type="scientific">Octadecabacter arcticus 238</name>
    <dbReference type="NCBI Taxonomy" id="391616"/>
    <lineage>
        <taxon>Bacteria</taxon>
        <taxon>Pseudomonadati</taxon>
        <taxon>Pseudomonadota</taxon>
        <taxon>Alphaproteobacteria</taxon>
        <taxon>Rhodobacterales</taxon>
        <taxon>Roseobacteraceae</taxon>
        <taxon>Octadecabacter</taxon>
    </lineage>
</organism>
<proteinExistence type="predicted"/>
<dbReference type="PANTHER" id="PTHR43625:SF40">
    <property type="entry name" value="ALDO-KETO REDUCTASE YAKC [NADP(+)]"/>
    <property type="match status" value="1"/>
</dbReference>
<evidence type="ECO:0000259" key="2">
    <source>
        <dbReference type="Pfam" id="PF00248"/>
    </source>
</evidence>
<sequence>MQSRLLGRDGPMIHPIGFGAMSFSDFYGVTDELESHVILDMALEAGVTHIDTSNVYGMGQSETVIGSYLKANPQARDHFSIATKGGITRNPNGPGNIFNNSPEHLQTELNNSLKRLGVEAVDLYYLHRRDANVPIEEVTETLAALVKSGKAKAIGFSEIAPTTLRRAHAVHPVAAVQSEYSLSTRSPELGLLQTCAELGVAVVAFSPVGRSMLTDAPISIEAVQDLPFLKNNPRFMTPNYDANLAATASFRALAADMGLSAAGLAIAWVLAQGDHVIPIPGTRSVAHFAELLQAANCVLTPDDLQAIEATLPIGWAHGDRYSVSQWIGPEKYC</sequence>
<dbReference type="Pfam" id="PF00248">
    <property type="entry name" value="Aldo_ket_red"/>
    <property type="match status" value="1"/>
</dbReference>
<dbReference type="OrthoDB" id="9803483at2"/>
<dbReference type="AlphaFoldDB" id="M9RRP2"/>
<dbReference type="Proteomes" id="UP000004688">
    <property type="component" value="Chromosome"/>
</dbReference>
<dbReference type="GO" id="GO:0016491">
    <property type="term" value="F:oxidoreductase activity"/>
    <property type="evidence" value="ECO:0007669"/>
    <property type="project" value="UniProtKB-KW"/>
</dbReference>
<reference evidence="3 4" key="1">
    <citation type="journal article" date="2013" name="PLoS ONE">
        <title>Poles Apart: Arctic and Antarctic Octadecabacter strains Share High Genome Plasticity and a New Type of Xanthorhodopsin.</title>
        <authorList>
            <person name="Vollmers J."/>
            <person name="Voget S."/>
            <person name="Dietrich S."/>
            <person name="Gollnow K."/>
            <person name="Smits M."/>
            <person name="Meyer K."/>
            <person name="Brinkhoff T."/>
            <person name="Simon M."/>
            <person name="Daniel R."/>
        </authorList>
    </citation>
    <scope>NUCLEOTIDE SEQUENCE [LARGE SCALE GENOMIC DNA]</scope>
    <source>
        <strain evidence="3 4">238</strain>
    </source>
</reference>
<evidence type="ECO:0000313" key="4">
    <source>
        <dbReference type="Proteomes" id="UP000004688"/>
    </source>
</evidence>
<dbReference type="RefSeq" id="WP_015497333.1">
    <property type="nucleotide sequence ID" value="NC_020908.1"/>
</dbReference>
<evidence type="ECO:0000256" key="1">
    <source>
        <dbReference type="ARBA" id="ARBA00023002"/>
    </source>
</evidence>
<keyword evidence="1" id="KW-0560">Oxidoreductase</keyword>
<dbReference type="PANTHER" id="PTHR43625">
    <property type="entry name" value="AFLATOXIN B1 ALDEHYDE REDUCTASE"/>
    <property type="match status" value="1"/>
</dbReference>
<dbReference type="InterPro" id="IPR036812">
    <property type="entry name" value="NAD(P)_OxRdtase_dom_sf"/>
</dbReference>
<evidence type="ECO:0000313" key="3">
    <source>
        <dbReference type="EMBL" id="AGI74393.1"/>
    </source>
</evidence>
<dbReference type="InterPro" id="IPR050791">
    <property type="entry name" value="Aldo-Keto_reductase"/>
</dbReference>
<feature type="domain" description="NADP-dependent oxidoreductase" evidence="2">
    <location>
        <begin position="15"/>
        <end position="309"/>
    </location>
</feature>
<dbReference type="HOGENOM" id="CLU_023205_2_1_5"/>